<dbReference type="PROSITE" id="PS50297">
    <property type="entry name" value="ANK_REP_REGION"/>
    <property type="match status" value="8"/>
</dbReference>
<dbReference type="SUPFAM" id="SSF158235">
    <property type="entry name" value="SOCS box-like"/>
    <property type="match status" value="1"/>
</dbReference>
<feature type="repeat" description="ANK" evidence="3">
    <location>
        <begin position="181"/>
        <end position="213"/>
    </location>
</feature>
<feature type="repeat" description="ANK" evidence="3">
    <location>
        <begin position="214"/>
        <end position="246"/>
    </location>
</feature>
<keyword evidence="2 3" id="KW-0040">ANK repeat</keyword>
<feature type="repeat" description="ANK" evidence="3">
    <location>
        <begin position="347"/>
        <end position="383"/>
    </location>
</feature>
<keyword evidence="1" id="KW-0677">Repeat</keyword>
<dbReference type="SMART" id="SM00248">
    <property type="entry name" value="ANK"/>
    <property type="match status" value="10"/>
</dbReference>
<evidence type="ECO:0000313" key="5">
    <source>
        <dbReference type="Proteomes" id="UP000694888"/>
    </source>
</evidence>
<evidence type="ECO:0000256" key="3">
    <source>
        <dbReference type="PROSITE-ProRule" id="PRU00023"/>
    </source>
</evidence>
<dbReference type="Gene3D" id="1.25.40.20">
    <property type="entry name" value="Ankyrin repeat-containing domain"/>
    <property type="match status" value="2"/>
</dbReference>
<evidence type="ECO:0000256" key="1">
    <source>
        <dbReference type="ARBA" id="ARBA00022737"/>
    </source>
</evidence>
<evidence type="ECO:0000256" key="2">
    <source>
        <dbReference type="ARBA" id="ARBA00023043"/>
    </source>
</evidence>
<dbReference type="PROSITE" id="PS50225">
    <property type="entry name" value="SOCS"/>
    <property type="match status" value="1"/>
</dbReference>
<dbReference type="InterPro" id="IPR036770">
    <property type="entry name" value="Ankyrin_rpt-contain_sf"/>
</dbReference>
<dbReference type="InterPro" id="IPR036036">
    <property type="entry name" value="SOCS_box-like_dom_sf"/>
</dbReference>
<reference evidence="6" key="1">
    <citation type="submission" date="2025-08" db="UniProtKB">
        <authorList>
            <consortium name="RefSeq"/>
        </authorList>
    </citation>
    <scope>IDENTIFICATION</scope>
</reference>
<dbReference type="Pfam" id="PF07525">
    <property type="entry name" value="SOCS_box"/>
    <property type="match status" value="1"/>
</dbReference>
<feature type="repeat" description="ANK" evidence="3">
    <location>
        <begin position="314"/>
        <end position="346"/>
    </location>
</feature>
<feature type="repeat" description="ANK" evidence="3">
    <location>
        <begin position="145"/>
        <end position="177"/>
    </location>
</feature>
<dbReference type="RefSeq" id="XP_005092878.2">
    <property type="nucleotide sequence ID" value="XM_005092821.3"/>
</dbReference>
<feature type="repeat" description="ANK" evidence="3">
    <location>
        <begin position="280"/>
        <end position="312"/>
    </location>
</feature>
<dbReference type="PROSITE" id="PS50088">
    <property type="entry name" value="ANK_REPEAT"/>
    <property type="match status" value="9"/>
</dbReference>
<dbReference type="PANTHER" id="PTHR24198:SF165">
    <property type="entry name" value="ANKYRIN REPEAT-CONTAINING PROTEIN-RELATED"/>
    <property type="match status" value="1"/>
</dbReference>
<gene>
    <name evidence="6" type="primary">LOC101857775</name>
</gene>
<sequence>MEFGSAGDDVNEFTKLFVAALDSDNMTVVESMIRTKVKDFRFPLDMSQCAIMASARGNSDVLSRLLPLHPRMSYSDSAGRRAIHYAAKNGHLTCVELLLKAGAISNCADGTGFTPLHLACDNGHVDIVSLLVRQCAHINSCRTELGESAVHAAAKAGHVQVMEQLLAYGADLNATARRNKGGETPLHKAVAADKPEMVEFLLQNGAVASIADAYGKSPVHIACERGLLRCLGVLLQREVSLEVRDNIGQTALGSAIMENQTEVAKLLIEQGADVHSVDQNGYSLLHKATMRGNLELMECLVASGSDVNVRTPANLQSPLFTAVSLGKLRAVQRLVDLGADVTLPDVKGHTALHMAQAKIGGDPVEEIILALLKAGGRLDVRDEGHCTPLQRCIIIGVIRRNVSLPCLRLFCQAGSALGPDEFTMGKKSPLFWLAYSGFLPEALYLVRAGWNLGEEIWIVLPGKDERQDRLHEYMVQSYRTVPSLLASCRKTVRTHLSEMRQHREILSSIEQLPIPVPLKNFLLLLDIDANDHRALEP</sequence>
<organism evidence="5 6">
    <name type="scientific">Aplysia californica</name>
    <name type="common">California sea hare</name>
    <dbReference type="NCBI Taxonomy" id="6500"/>
    <lineage>
        <taxon>Eukaryota</taxon>
        <taxon>Metazoa</taxon>
        <taxon>Spiralia</taxon>
        <taxon>Lophotrochozoa</taxon>
        <taxon>Mollusca</taxon>
        <taxon>Gastropoda</taxon>
        <taxon>Heterobranchia</taxon>
        <taxon>Euthyneura</taxon>
        <taxon>Tectipleura</taxon>
        <taxon>Aplysiida</taxon>
        <taxon>Aplysioidea</taxon>
        <taxon>Aplysiidae</taxon>
        <taxon>Aplysia</taxon>
    </lineage>
</organism>
<proteinExistence type="predicted"/>
<dbReference type="PRINTS" id="PR01415">
    <property type="entry name" value="ANKYRIN"/>
</dbReference>
<feature type="repeat" description="ANK" evidence="3">
    <location>
        <begin position="111"/>
        <end position="143"/>
    </location>
</feature>
<dbReference type="Proteomes" id="UP000694888">
    <property type="component" value="Unplaced"/>
</dbReference>
<evidence type="ECO:0000313" key="6">
    <source>
        <dbReference type="RefSeq" id="XP_005092878.2"/>
    </source>
</evidence>
<keyword evidence="5" id="KW-1185">Reference proteome</keyword>
<dbReference type="InterPro" id="IPR002110">
    <property type="entry name" value="Ankyrin_rpt"/>
</dbReference>
<dbReference type="GeneID" id="101857775"/>
<name>A0ABM0JG31_APLCA</name>
<protein>
    <submittedName>
        <fullName evidence="6">Ankyrin repeat, PH and SEC7 domain containing protein secG</fullName>
    </submittedName>
</protein>
<dbReference type="InterPro" id="IPR001496">
    <property type="entry name" value="SOCS_box"/>
</dbReference>
<accession>A0ABM0JG31</accession>
<dbReference type="SMART" id="SM00969">
    <property type="entry name" value="SOCS_box"/>
    <property type="match status" value="1"/>
</dbReference>
<dbReference type="SUPFAM" id="SSF48403">
    <property type="entry name" value="Ankyrin repeat"/>
    <property type="match status" value="1"/>
</dbReference>
<feature type="domain" description="SOCS box" evidence="4">
    <location>
        <begin position="469"/>
        <end position="528"/>
    </location>
</feature>
<dbReference type="PANTHER" id="PTHR24198">
    <property type="entry name" value="ANKYRIN REPEAT AND PROTEIN KINASE DOMAIN-CONTAINING PROTEIN"/>
    <property type="match status" value="1"/>
</dbReference>
<feature type="repeat" description="ANK" evidence="3">
    <location>
        <begin position="78"/>
        <end position="110"/>
    </location>
</feature>
<evidence type="ECO:0000259" key="4">
    <source>
        <dbReference type="PROSITE" id="PS50225"/>
    </source>
</evidence>
<dbReference type="CDD" id="cd03587">
    <property type="entry name" value="SOCS"/>
    <property type="match status" value="1"/>
</dbReference>
<feature type="repeat" description="ANK" evidence="3">
    <location>
        <begin position="247"/>
        <end position="279"/>
    </location>
</feature>
<dbReference type="Pfam" id="PF12796">
    <property type="entry name" value="Ank_2"/>
    <property type="match status" value="4"/>
</dbReference>